<evidence type="ECO:0000313" key="9">
    <source>
        <dbReference type="Proteomes" id="UP000738325"/>
    </source>
</evidence>
<protein>
    <recommendedName>
        <fullName evidence="7">FAD-binding domain-containing protein</fullName>
    </recommendedName>
</protein>
<keyword evidence="6" id="KW-1133">Transmembrane helix</keyword>
<keyword evidence="9" id="KW-1185">Reference proteome</keyword>
<gene>
    <name evidence="8" type="ORF">BGZ99_000455</name>
</gene>
<keyword evidence="6" id="KW-0472">Membrane</keyword>
<dbReference type="InterPro" id="IPR050562">
    <property type="entry name" value="FAD_mOase_fung"/>
</dbReference>
<dbReference type="GO" id="GO:0004497">
    <property type="term" value="F:monooxygenase activity"/>
    <property type="evidence" value="ECO:0007669"/>
    <property type="project" value="InterPro"/>
</dbReference>
<keyword evidence="4" id="KW-0560">Oxidoreductase</keyword>
<feature type="domain" description="FAD-binding" evidence="7">
    <location>
        <begin position="302"/>
        <end position="383"/>
    </location>
</feature>
<feature type="compositionally biased region" description="Low complexity" evidence="5">
    <location>
        <begin position="451"/>
        <end position="471"/>
    </location>
</feature>
<sequence length="494" mass="54907">MDSDNIEISNKVRVLIVGAGLGGLVLAILLEKANIPYLVFERAVKIRPLGSAMQLNCNILPLFEQLGLYDQIRAIAKNVRETRVVNHKMETIGSIDASEVEERSGYPVLIVQRPELYDILVAMIPRNKIYMSRRVLSLEQDASIVKIRFSDNTVAQGDILVGADGAYSAVRQSLFRQMKLSGDLPESDQEDMTYSHICLVGTTLPVNPVKYPMVLEADCKHIILMGDKAPYSLWCFTVPGNRICWNLTIQLKKETSKSDEAFRNSEWGPEATESMCAEVAHFKSPYGGTLGELLDLTPKELITKVMLEDKLFQTWTNGRVVLLGDACHKMLLSGGQGAINAMQDAIVLSNLLNELETTQLDDIQSVLQYYQKLRYKHAEYNVKASKQLGKALMGQTLFEEFFRKVTLNYIPKFVIRKMLDRNGVYRPQSTIVPQVPVRGIVKAIPQSPSWQTASSMASTSSSSSLRSVTALTRKRLRSATSSSSATGSKSTVSV</sequence>
<organism evidence="8 9">
    <name type="scientific">Dissophora globulifera</name>
    <dbReference type="NCBI Taxonomy" id="979702"/>
    <lineage>
        <taxon>Eukaryota</taxon>
        <taxon>Fungi</taxon>
        <taxon>Fungi incertae sedis</taxon>
        <taxon>Mucoromycota</taxon>
        <taxon>Mortierellomycotina</taxon>
        <taxon>Mortierellomycetes</taxon>
        <taxon>Mortierellales</taxon>
        <taxon>Mortierellaceae</taxon>
        <taxon>Dissophora</taxon>
    </lineage>
</organism>
<evidence type="ECO:0000256" key="4">
    <source>
        <dbReference type="ARBA" id="ARBA00023002"/>
    </source>
</evidence>
<evidence type="ECO:0000256" key="6">
    <source>
        <dbReference type="SAM" id="Phobius"/>
    </source>
</evidence>
<name>A0A9P6UYH1_9FUNG</name>
<evidence type="ECO:0000259" key="7">
    <source>
        <dbReference type="Pfam" id="PF01494"/>
    </source>
</evidence>
<keyword evidence="6" id="KW-0812">Transmembrane</keyword>
<dbReference type="OrthoDB" id="655030at2759"/>
<evidence type="ECO:0000256" key="5">
    <source>
        <dbReference type="SAM" id="MobiDB-lite"/>
    </source>
</evidence>
<feature type="compositionally biased region" description="Low complexity" evidence="5">
    <location>
        <begin position="478"/>
        <end position="494"/>
    </location>
</feature>
<dbReference type="PANTHER" id="PTHR47356:SF2">
    <property type="entry name" value="FAD-BINDING DOMAIN-CONTAINING PROTEIN-RELATED"/>
    <property type="match status" value="1"/>
</dbReference>
<feature type="domain" description="FAD-binding" evidence="7">
    <location>
        <begin position="11"/>
        <end position="182"/>
    </location>
</feature>
<dbReference type="Gene3D" id="3.50.50.60">
    <property type="entry name" value="FAD/NAD(P)-binding domain"/>
    <property type="match status" value="1"/>
</dbReference>
<dbReference type="Pfam" id="PF01494">
    <property type="entry name" value="FAD_binding_3"/>
    <property type="match status" value="2"/>
</dbReference>
<evidence type="ECO:0000256" key="3">
    <source>
        <dbReference type="ARBA" id="ARBA00022827"/>
    </source>
</evidence>
<keyword evidence="2" id="KW-0285">Flavoprotein</keyword>
<dbReference type="Proteomes" id="UP000738325">
    <property type="component" value="Unassembled WGS sequence"/>
</dbReference>
<reference evidence="8" key="1">
    <citation type="journal article" date="2020" name="Fungal Divers.">
        <title>Resolving the Mortierellaceae phylogeny through synthesis of multi-gene phylogenetics and phylogenomics.</title>
        <authorList>
            <person name="Vandepol N."/>
            <person name="Liber J."/>
            <person name="Desiro A."/>
            <person name="Na H."/>
            <person name="Kennedy M."/>
            <person name="Barry K."/>
            <person name="Grigoriev I.V."/>
            <person name="Miller A.N."/>
            <person name="O'Donnell K."/>
            <person name="Stajich J.E."/>
            <person name="Bonito G."/>
        </authorList>
    </citation>
    <scope>NUCLEOTIDE SEQUENCE</scope>
    <source>
        <strain evidence="8">REB-010B</strain>
    </source>
</reference>
<dbReference type="EMBL" id="JAAAIP010000109">
    <property type="protein sequence ID" value="KAG0325572.1"/>
    <property type="molecule type" value="Genomic_DNA"/>
</dbReference>
<dbReference type="PANTHER" id="PTHR47356">
    <property type="entry name" value="FAD-DEPENDENT MONOOXYGENASE ASQG-RELATED"/>
    <property type="match status" value="1"/>
</dbReference>
<dbReference type="AlphaFoldDB" id="A0A9P6UYH1"/>
<feature type="region of interest" description="Disordered" evidence="5">
    <location>
        <begin position="451"/>
        <end position="494"/>
    </location>
</feature>
<dbReference type="PRINTS" id="PR00420">
    <property type="entry name" value="RNGMNOXGNASE"/>
</dbReference>
<comment type="caution">
    <text evidence="8">The sequence shown here is derived from an EMBL/GenBank/DDBJ whole genome shotgun (WGS) entry which is preliminary data.</text>
</comment>
<comment type="similarity">
    <text evidence="1">Belongs to the paxM FAD-dependent monooxygenase family.</text>
</comment>
<evidence type="ECO:0000313" key="8">
    <source>
        <dbReference type="EMBL" id="KAG0325572.1"/>
    </source>
</evidence>
<dbReference type="SUPFAM" id="SSF51905">
    <property type="entry name" value="FAD/NAD(P)-binding domain"/>
    <property type="match status" value="1"/>
</dbReference>
<evidence type="ECO:0000256" key="1">
    <source>
        <dbReference type="ARBA" id="ARBA00007992"/>
    </source>
</evidence>
<evidence type="ECO:0000256" key="2">
    <source>
        <dbReference type="ARBA" id="ARBA00022630"/>
    </source>
</evidence>
<accession>A0A9P6UYH1</accession>
<keyword evidence="3" id="KW-0274">FAD</keyword>
<dbReference type="InterPro" id="IPR002938">
    <property type="entry name" value="FAD-bd"/>
</dbReference>
<dbReference type="InterPro" id="IPR036188">
    <property type="entry name" value="FAD/NAD-bd_sf"/>
</dbReference>
<feature type="transmembrane region" description="Helical" evidence="6">
    <location>
        <begin position="12"/>
        <end position="30"/>
    </location>
</feature>
<proteinExistence type="inferred from homology"/>
<dbReference type="GO" id="GO:0071949">
    <property type="term" value="F:FAD binding"/>
    <property type="evidence" value="ECO:0007669"/>
    <property type="project" value="InterPro"/>
</dbReference>